<reference evidence="1 2" key="1">
    <citation type="submission" date="2023-10" db="EMBL/GenBank/DDBJ databases">
        <title>Draft Genome Sequence of Candida saopaulonensis from a very Premature Infant with Sepsis.</title>
        <authorList>
            <person name="Ning Y."/>
            <person name="Dai R."/>
            <person name="Xiao M."/>
            <person name="Xu Y."/>
            <person name="Yan Q."/>
            <person name="Zhang L."/>
        </authorList>
    </citation>
    <scope>NUCLEOTIDE SEQUENCE [LARGE SCALE GENOMIC DNA]</scope>
    <source>
        <strain evidence="1 2">19XY460</strain>
    </source>
</reference>
<dbReference type="KEGG" id="asau:88172001"/>
<dbReference type="EMBL" id="CP138894">
    <property type="protein sequence ID" value="WPK23691.1"/>
    <property type="molecule type" value="Genomic_DNA"/>
</dbReference>
<dbReference type="AlphaFoldDB" id="A0AAX4H642"/>
<accession>A0AAX4H642</accession>
<proteinExistence type="predicted"/>
<keyword evidence="2" id="KW-1185">Reference proteome</keyword>
<protein>
    <submittedName>
        <fullName evidence="1">Uncharacterized protein</fullName>
    </submittedName>
</protein>
<sequence length="168" mass="19835">MTKYRTYTSLNAKTFIKKRPNSKIHHGKKVRESFQFHDRFSPITRLLTTTDAIDRSNIHSCTIADLKLSRLLLCILTLPPTSHLPLFISCSRYHFFLFHIHSKSLIYIACPDPSSQKFHVWYLKVIPEQITENLDCSASQTTFSVRVRIFYTHPYFFKIPSFYILCLW</sequence>
<dbReference type="RefSeq" id="XP_062876077.1">
    <property type="nucleotide sequence ID" value="XM_063020007.1"/>
</dbReference>
<evidence type="ECO:0000313" key="1">
    <source>
        <dbReference type="EMBL" id="WPK23691.1"/>
    </source>
</evidence>
<evidence type="ECO:0000313" key="2">
    <source>
        <dbReference type="Proteomes" id="UP001338582"/>
    </source>
</evidence>
<dbReference type="GeneID" id="88172001"/>
<gene>
    <name evidence="1" type="ORF">PUMCH_000933</name>
</gene>
<dbReference type="Proteomes" id="UP001338582">
    <property type="component" value="Chromosome 1"/>
</dbReference>
<name>A0AAX4H642_9ASCO</name>
<organism evidence="1 2">
    <name type="scientific">Australozyma saopauloensis</name>
    <dbReference type="NCBI Taxonomy" id="291208"/>
    <lineage>
        <taxon>Eukaryota</taxon>
        <taxon>Fungi</taxon>
        <taxon>Dikarya</taxon>
        <taxon>Ascomycota</taxon>
        <taxon>Saccharomycotina</taxon>
        <taxon>Pichiomycetes</taxon>
        <taxon>Metschnikowiaceae</taxon>
        <taxon>Australozyma</taxon>
    </lineage>
</organism>